<dbReference type="InterPro" id="IPR019734">
    <property type="entry name" value="TPR_rpt"/>
</dbReference>
<keyword evidence="4" id="KW-0046">Antibiotic resistance</keyword>
<evidence type="ECO:0000256" key="2">
    <source>
        <dbReference type="ARBA" id="ARBA00012865"/>
    </source>
</evidence>
<evidence type="ECO:0000256" key="1">
    <source>
        <dbReference type="ARBA" id="ARBA00001526"/>
    </source>
</evidence>
<dbReference type="SMART" id="SM00671">
    <property type="entry name" value="SEL1"/>
    <property type="match status" value="5"/>
</dbReference>
<dbReference type="PANTHER" id="PTHR11102:SF160">
    <property type="entry name" value="ERAD-ASSOCIATED E3 UBIQUITIN-PROTEIN LIGASE COMPONENT HRD3"/>
    <property type="match status" value="1"/>
</dbReference>
<evidence type="ECO:0000313" key="8">
    <source>
        <dbReference type="Proteomes" id="UP000221384"/>
    </source>
</evidence>
<reference evidence="7 8" key="1">
    <citation type="submission" date="2017-09" db="EMBL/GenBank/DDBJ databases">
        <authorList>
            <person name="Perez-Cataluna A."/>
            <person name="Figueras M.J."/>
            <person name="Salas-Masso N."/>
        </authorList>
    </citation>
    <scope>NUCLEOTIDE SEQUENCE [LARGE SCALE GENOMIC DNA]</scope>
    <source>
        <strain evidence="7 8">F138-33</strain>
    </source>
</reference>
<keyword evidence="8" id="KW-1185">Reference proteome</keyword>
<evidence type="ECO:0000313" key="7">
    <source>
        <dbReference type="EMBL" id="PHO10594.1"/>
    </source>
</evidence>
<organism evidence="7 8">
    <name type="scientific">Malaciobacter canalis</name>
    <dbReference type="NCBI Taxonomy" id="1912871"/>
    <lineage>
        <taxon>Bacteria</taxon>
        <taxon>Pseudomonadati</taxon>
        <taxon>Campylobacterota</taxon>
        <taxon>Epsilonproteobacteria</taxon>
        <taxon>Campylobacterales</taxon>
        <taxon>Arcobacteraceae</taxon>
        <taxon>Malaciobacter</taxon>
    </lineage>
</organism>
<evidence type="ECO:0000256" key="4">
    <source>
        <dbReference type="ARBA" id="ARBA00023251"/>
    </source>
</evidence>
<comment type="caution">
    <text evidence="7">The sequence shown here is derived from an EMBL/GenBank/DDBJ whole genome shotgun (WGS) entry which is preliminary data.</text>
</comment>
<feature type="signal peptide" evidence="6">
    <location>
        <begin position="1"/>
        <end position="20"/>
    </location>
</feature>
<protein>
    <recommendedName>
        <fullName evidence="2">beta-lactamase</fullName>
        <ecNumber evidence="2">3.5.2.6</ecNumber>
    </recommendedName>
</protein>
<name>A0ABX4LRQ7_9BACT</name>
<dbReference type="Proteomes" id="UP000221384">
    <property type="component" value="Unassembled WGS sequence"/>
</dbReference>
<dbReference type="InterPro" id="IPR050767">
    <property type="entry name" value="Sel1_AlgK"/>
</dbReference>
<dbReference type="EC" id="3.5.2.6" evidence="2"/>
<dbReference type="InterPro" id="IPR011990">
    <property type="entry name" value="TPR-like_helical_dom_sf"/>
</dbReference>
<dbReference type="PROSITE" id="PS50005">
    <property type="entry name" value="TPR"/>
    <property type="match status" value="1"/>
</dbReference>
<dbReference type="PANTHER" id="PTHR11102">
    <property type="entry name" value="SEL-1-LIKE PROTEIN"/>
    <property type="match status" value="1"/>
</dbReference>
<dbReference type="RefSeq" id="WP_099333883.1">
    <property type="nucleotide sequence ID" value="NZ_CP042812.1"/>
</dbReference>
<keyword evidence="3" id="KW-1015">Disulfide bond</keyword>
<dbReference type="PROSITE" id="PS51257">
    <property type="entry name" value="PROKAR_LIPOPROTEIN"/>
    <property type="match status" value="1"/>
</dbReference>
<accession>A0ABX4LRQ7</accession>
<comment type="catalytic activity">
    <reaction evidence="1">
        <text>a beta-lactam + H2O = a substituted beta-amino acid</text>
        <dbReference type="Rhea" id="RHEA:20401"/>
        <dbReference type="ChEBI" id="CHEBI:15377"/>
        <dbReference type="ChEBI" id="CHEBI:35627"/>
        <dbReference type="ChEBI" id="CHEBI:140347"/>
        <dbReference type="EC" id="3.5.2.6"/>
    </reaction>
</comment>
<gene>
    <name evidence="7" type="ORF">CPG37_03870</name>
</gene>
<dbReference type="InterPro" id="IPR006597">
    <property type="entry name" value="Sel1-like"/>
</dbReference>
<proteinExistence type="predicted"/>
<keyword evidence="5" id="KW-0802">TPR repeat</keyword>
<dbReference type="EMBL" id="NWVW01000003">
    <property type="protein sequence ID" value="PHO10594.1"/>
    <property type="molecule type" value="Genomic_DNA"/>
</dbReference>
<dbReference type="SUPFAM" id="SSF81901">
    <property type="entry name" value="HCP-like"/>
    <property type="match status" value="1"/>
</dbReference>
<evidence type="ECO:0000256" key="6">
    <source>
        <dbReference type="SAM" id="SignalP"/>
    </source>
</evidence>
<evidence type="ECO:0000256" key="3">
    <source>
        <dbReference type="ARBA" id="ARBA00023157"/>
    </source>
</evidence>
<dbReference type="Gene3D" id="1.25.40.10">
    <property type="entry name" value="Tetratricopeptide repeat domain"/>
    <property type="match status" value="1"/>
</dbReference>
<keyword evidence="6" id="KW-0732">Signal</keyword>
<evidence type="ECO:0000256" key="5">
    <source>
        <dbReference type="PROSITE-ProRule" id="PRU00339"/>
    </source>
</evidence>
<feature type="repeat" description="TPR" evidence="5">
    <location>
        <begin position="132"/>
        <end position="165"/>
    </location>
</feature>
<sequence length="275" mass="32238">MKVKNILKLLLLINIIFIFAGCNDTSDNGKKEIKYNATLAMPQWDKKAKNILDGYIGNWHQAKTDPISATKIGYAYSEELKDYDKAIKWYKYSNSMKPTGINSNYMCYAYQMKKDYKTAIKWCKNAIDLGNKEALFQLAYTYREKKDYKKAEEWFIKSFESKDKDAPIALGYLYTNYLYDYKKAEKYYKEGVKLKDLEANHNLSRLYHHHLKDDIKASAYAIALIENKYSKSSVLKLLKNKWNIPNEIIKKGYELQLNSDEFPIKYKGKLGLDDE</sequence>
<feature type="chain" id="PRO_5047426655" description="beta-lactamase" evidence="6">
    <location>
        <begin position="21"/>
        <end position="275"/>
    </location>
</feature>
<dbReference type="Pfam" id="PF13181">
    <property type="entry name" value="TPR_8"/>
    <property type="match status" value="2"/>
</dbReference>